<dbReference type="PANTHER" id="PTHR43806">
    <property type="entry name" value="PEPTIDASE S8"/>
    <property type="match status" value="1"/>
</dbReference>
<dbReference type="Proteomes" id="UP000277579">
    <property type="component" value="Unassembled WGS sequence"/>
</dbReference>
<evidence type="ECO:0000256" key="3">
    <source>
        <dbReference type="ARBA" id="ARBA00022729"/>
    </source>
</evidence>
<gene>
    <name evidence="9" type="ORF">CLV94_0733</name>
</gene>
<dbReference type="SUPFAM" id="SSF52743">
    <property type="entry name" value="Subtilisin-like"/>
    <property type="match status" value="1"/>
</dbReference>
<evidence type="ECO:0000259" key="7">
    <source>
        <dbReference type="Pfam" id="PF00082"/>
    </source>
</evidence>
<dbReference type="AlphaFoldDB" id="A0A495MI67"/>
<comment type="similarity">
    <text evidence="1 6">Belongs to the peptidase S8 family.</text>
</comment>
<proteinExistence type="inferred from homology"/>
<evidence type="ECO:0000313" key="9">
    <source>
        <dbReference type="EMBL" id="RKS25691.1"/>
    </source>
</evidence>
<evidence type="ECO:0000256" key="6">
    <source>
        <dbReference type="PROSITE-ProRule" id="PRU01240"/>
    </source>
</evidence>
<dbReference type="SUPFAM" id="SSF49785">
    <property type="entry name" value="Galactose-binding domain-like"/>
    <property type="match status" value="1"/>
</dbReference>
<dbReference type="OrthoDB" id="9792152at2"/>
<evidence type="ECO:0000256" key="4">
    <source>
        <dbReference type="ARBA" id="ARBA00022801"/>
    </source>
</evidence>
<dbReference type="PROSITE" id="PS51892">
    <property type="entry name" value="SUBTILASE"/>
    <property type="match status" value="1"/>
</dbReference>
<evidence type="ECO:0000256" key="1">
    <source>
        <dbReference type="ARBA" id="ARBA00011073"/>
    </source>
</evidence>
<name>A0A495MI67_9FLAO</name>
<keyword evidence="10" id="KW-1185">Reference proteome</keyword>
<feature type="active site" description="Charge relay system" evidence="6">
    <location>
        <position position="117"/>
    </location>
</feature>
<dbReference type="NCBIfam" id="TIGR04183">
    <property type="entry name" value="Por_Secre_tail"/>
    <property type="match status" value="1"/>
</dbReference>
<evidence type="ECO:0000313" key="10">
    <source>
        <dbReference type="Proteomes" id="UP000277579"/>
    </source>
</evidence>
<organism evidence="9 10">
    <name type="scientific">Flavobacterium endophyticum</name>
    <dbReference type="NCBI Taxonomy" id="1540163"/>
    <lineage>
        <taxon>Bacteria</taxon>
        <taxon>Pseudomonadati</taxon>
        <taxon>Bacteroidota</taxon>
        <taxon>Flavobacteriia</taxon>
        <taxon>Flavobacteriales</taxon>
        <taxon>Flavobacteriaceae</taxon>
        <taxon>Flavobacterium</taxon>
    </lineage>
</organism>
<dbReference type="InterPro" id="IPR050131">
    <property type="entry name" value="Peptidase_S8_subtilisin-like"/>
</dbReference>
<dbReference type="Pfam" id="PF18962">
    <property type="entry name" value="Por_Secre_tail"/>
    <property type="match status" value="1"/>
</dbReference>
<dbReference type="InterPro" id="IPR000209">
    <property type="entry name" value="Peptidase_S8/S53_dom"/>
</dbReference>
<feature type="active site" description="Charge relay system" evidence="6">
    <location>
        <position position="329"/>
    </location>
</feature>
<evidence type="ECO:0000256" key="5">
    <source>
        <dbReference type="ARBA" id="ARBA00022825"/>
    </source>
</evidence>
<protein>
    <submittedName>
        <fullName evidence="9">Putative secreted protein (Por secretion system target)</fullName>
    </submittedName>
</protein>
<sequence>MKGLLLFLLMPVYVFSQNAEERQKIITSYDKKEVEQLKEYSKARSLEQKKLIDDYKAKNLFVESETHSLQRIFNGIPIFFTTSNAGSSQTIKTNTLYPGGSLGLNVTGSGMTAGVWDGGKVRNTHTEFQTGRVLLNDAATALSLHATHVTGTIIARGAGLGARRGIAYQAQALTHDWDNDYDEMVSFGSQGFLVSNHSYGYASASLPVWLFGQYDTSSREIDMLANAYPYYQIVIAAGNDRDQSFAHVVQNGGYDLLSGTGTSKNGITVAAVNEVLNYTGAGSVVMSDFSNYGPTDDGRIKPDIAAKGVAVSSSVSSSDTAYGDLNGTSMAAPAITGMVVLLQKHYNNINAAYMKAATVRGLICHSASEAGANPGPDYEFGWGLANAEAAARIISGKGTTTILEENTLANAQTFTKNISISGPQKLQVTICWTDPVGALNTAGTLNNRVPRLRNNLDLKILKDGTTYYPWKMNPDDQFSGATRNSDNEVDNVEKVEIDVAQPGTYTIQVTHKGTLVNGSQEFALIANSDNGLTLNRDNFIADNSIVVYPNPVANNLNFSIANDIVLSDISIFDITGKLVISSKDFSSNSVNVSNLQSGVYFAKFSSQDKTVTRKFIKQ</sequence>
<dbReference type="InterPro" id="IPR023828">
    <property type="entry name" value="Peptidase_S8_Ser-AS"/>
</dbReference>
<feature type="active site" description="Charge relay system" evidence="6">
    <location>
        <position position="145"/>
    </location>
</feature>
<dbReference type="InterPro" id="IPR036852">
    <property type="entry name" value="Peptidase_S8/S53_dom_sf"/>
</dbReference>
<dbReference type="GO" id="GO:0006508">
    <property type="term" value="P:proteolysis"/>
    <property type="evidence" value="ECO:0007669"/>
    <property type="project" value="UniProtKB-KW"/>
</dbReference>
<dbReference type="RefSeq" id="WP_121375071.1">
    <property type="nucleotide sequence ID" value="NZ_RBLC01000001.1"/>
</dbReference>
<dbReference type="Gene3D" id="2.60.120.380">
    <property type="match status" value="1"/>
</dbReference>
<keyword evidence="4 6" id="KW-0378">Hydrolase</keyword>
<dbReference type="InterPro" id="IPR026444">
    <property type="entry name" value="Secre_tail"/>
</dbReference>
<feature type="domain" description="Peptidase S8/S53" evidence="7">
    <location>
        <begin position="137"/>
        <end position="383"/>
    </location>
</feature>
<evidence type="ECO:0000259" key="8">
    <source>
        <dbReference type="Pfam" id="PF18962"/>
    </source>
</evidence>
<keyword evidence="5 6" id="KW-0720">Serine protease</keyword>
<keyword evidence="3" id="KW-0732">Signal</keyword>
<dbReference type="PROSITE" id="PS00138">
    <property type="entry name" value="SUBTILASE_SER"/>
    <property type="match status" value="1"/>
</dbReference>
<accession>A0A495MI67</accession>
<dbReference type="CDD" id="cd04842">
    <property type="entry name" value="Peptidases_S8_Kp43_protease"/>
    <property type="match status" value="1"/>
</dbReference>
<dbReference type="Pfam" id="PF00082">
    <property type="entry name" value="Peptidase_S8"/>
    <property type="match status" value="1"/>
</dbReference>
<reference evidence="9 10" key="1">
    <citation type="submission" date="2018-10" db="EMBL/GenBank/DDBJ databases">
        <title>Genomic Encyclopedia of Archaeal and Bacterial Type Strains, Phase II (KMG-II): from individual species to whole genera.</title>
        <authorList>
            <person name="Goeker M."/>
        </authorList>
    </citation>
    <scope>NUCLEOTIDE SEQUENCE [LARGE SCALE GENOMIC DNA]</scope>
    <source>
        <strain evidence="9 10">DSM 29537</strain>
    </source>
</reference>
<feature type="domain" description="Secretion system C-terminal sorting" evidence="8">
    <location>
        <begin position="547"/>
        <end position="616"/>
    </location>
</feature>
<dbReference type="InterPro" id="IPR008979">
    <property type="entry name" value="Galactose-bd-like_sf"/>
</dbReference>
<dbReference type="GO" id="GO:0004252">
    <property type="term" value="F:serine-type endopeptidase activity"/>
    <property type="evidence" value="ECO:0007669"/>
    <property type="project" value="UniProtKB-UniRule"/>
</dbReference>
<dbReference type="PRINTS" id="PR00723">
    <property type="entry name" value="SUBTILISIN"/>
</dbReference>
<dbReference type="Gene3D" id="3.40.50.200">
    <property type="entry name" value="Peptidase S8/S53 domain"/>
    <property type="match status" value="1"/>
</dbReference>
<dbReference type="InterPro" id="IPR034058">
    <property type="entry name" value="TagA/B/C/D_pept_dom"/>
</dbReference>
<dbReference type="EMBL" id="RBLC01000001">
    <property type="protein sequence ID" value="RKS25691.1"/>
    <property type="molecule type" value="Genomic_DNA"/>
</dbReference>
<comment type="caution">
    <text evidence="9">The sequence shown here is derived from an EMBL/GenBank/DDBJ whole genome shotgun (WGS) entry which is preliminary data.</text>
</comment>
<keyword evidence="2 6" id="KW-0645">Protease</keyword>
<dbReference type="InterPro" id="IPR015500">
    <property type="entry name" value="Peptidase_S8_subtilisin-rel"/>
</dbReference>
<dbReference type="PANTHER" id="PTHR43806:SF11">
    <property type="entry name" value="CEREVISIN-RELATED"/>
    <property type="match status" value="1"/>
</dbReference>
<evidence type="ECO:0000256" key="2">
    <source>
        <dbReference type="ARBA" id="ARBA00022670"/>
    </source>
</evidence>